<accession>A0ABU0A0F0</accession>
<dbReference type="Gene3D" id="3.50.50.60">
    <property type="entry name" value="FAD/NAD(P)-binding domain"/>
    <property type="match status" value="1"/>
</dbReference>
<organism evidence="6 7">
    <name type="scientific">Evansella vedderi</name>
    <dbReference type="NCBI Taxonomy" id="38282"/>
    <lineage>
        <taxon>Bacteria</taxon>
        <taxon>Bacillati</taxon>
        <taxon>Bacillota</taxon>
        <taxon>Bacilli</taxon>
        <taxon>Bacillales</taxon>
        <taxon>Bacillaceae</taxon>
        <taxon>Evansella</taxon>
    </lineage>
</organism>
<evidence type="ECO:0000313" key="7">
    <source>
        <dbReference type="Proteomes" id="UP001230005"/>
    </source>
</evidence>
<comment type="cofactor">
    <cofactor evidence="1">
        <name>FAD</name>
        <dbReference type="ChEBI" id="CHEBI:57692"/>
    </cofactor>
</comment>
<gene>
    <name evidence="6" type="ORF">J2S74_004411</name>
</gene>
<keyword evidence="4 6" id="KW-0560">Oxidoreductase</keyword>
<name>A0ABU0A0F0_9BACI</name>
<dbReference type="PANTHER" id="PTHR13847:SF286">
    <property type="entry name" value="D-AMINO ACID DEHYDROGENASE"/>
    <property type="match status" value="1"/>
</dbReference>
<dbReference type="Pfam" id="PF01266">
    <property type="entry name" value="DAO"/>
    <property type="match status" value="1"/>
</dbReference>
<evidence type="ECO:0000256" key="2">
    <source>
        <dbReference type="ARBA" id="ARBA00009410"/>
    </source>
</evidence>
<feature type="domain" description="FAD dependent oxidoreductase" evidence="5">
    <location>
        <begin position="2"/>
        <end position="352"/>
    </location>
</feature>
<dbReference type="SUPFAM" id="SSF51905">
    <property type="entry name" value="FAD/NAD(P)-binding domain"/>
    <property type="match status" value="1"/>
</dbReference>
<comment type="caution">
    <text evidence="6">The sequence shown here is derived from an EMBL/GenBank/DDBJ whole genome shotgun (WGS) entry which is preliminary data.</text>
</comment>
<keyword evidence="3" id="KW-0285">Flavoprotein</keyword>
<evidence type="ECO:0000313" key="6">
    <source>
        <dbReference type="EMBL" id="MDQ0256966.1"/>
    </source>
</evidence>
<dbReference type="SUPFAM" id="SSF54373">
    <property type="entry name" value="FAD-linked reductases, C-terminal domain"/>
    <property type="match status" value="1"/>
</dbReference>
<comment type="similarity">
    <text evidence="2">Belongs to the DadA oxidoreductase family.</text>
</comment>
<dbReference type="Proteomes" id="UP001230005">
    <property type="component" value="Unassembled WGS sequence"/>
</dbReference>
<dbReference type="Gene3D" id="3.30.9.10">
    <property type="entry name" value="D-Amino Acid Oxidase, subunit A, domain 2"/>
    <property type="match status" value="1"/>
</dbReference>
<evidence type="ECO:0000256" key="3">
    <source>
        <dbReference type="ARBA" id="ARBA00022630"/>
    </source>
</evidence>
<dbReference type="InterPro" id="IPR036188">
    <property type="entry name" value="FAD/NAD-bd_sf"/>
</dbReference>
<protein>
    <submittedName>
        <fullName evidence="6">D-amino-acid dehydrogenase</fullName>
        <ecNumber evidence="6">1.4.99.-</ecNumber>
    </submittedName>
</protein>
<dbReference type="GO" id="GO:0016491">
    <property type="term" value="F:oxidoreductase activity"/>
    <property type="evidence" value="ECO:0007669"/>
    <property type="project" value="UniProtKB-KW"/>
</dbReference>
<sequence length="374" mass="39998">MKIIVIGAGIVGSSVAYHLTKKEAEVEVIVVDHGHEGQATAAGAGIVCPWFSVPDNPDIYRLAKAGACYYPNLISELKKMGETEIGYKLVGAIKVSADPEELDVMEKLVRVRLSETSEVGEITRLSGEETKRLFPPLREDLQGIHVTGGARVDGQLLKDALLRVAEKQGAKVQHGDARLKVGDGQVAGVHVEGEFIVGDAVVVTAGAWAKESLYTADVNVPVEPQKGQIVHLELPDVDTSEWPVVLPESSHYLLAFDDSRVVAGATRERGSGFDYRVTARGMDEVLREALTVAPGLKDATLKDVRIGFRPVSPDLLPLIGEVPSVPNIVVANGLGSLGLTMGPYVGKLASQLALGESVDMDLEAYSPVRKVEEK</sequence>
<keyword evidence="7" id="KW-1185">Reference proteome</keyword>
<evidence type="ECO:0000259" key="5">
    <source>
        <dbReference type="Pfam" id="PF01266"/>
    </source>
</evidence>
<dbReference type="RefSeq" id="WP_307329926.1">
    <property type="nucleotide sequence ID" value="NZ_JAUSUG010000021.1"/>
</dbReference>
<proteinExistence type="inferred from homology"/>
<evidence type="ECO:0000256" key="1">
    <source>
        <dbReference type="ARBA" id="ARBA00001974"/>
    </source>
</evidence>
<dbReference type="PANTHER" id="PTHR13847">
    <property type="entry name" value="SARCOSINE DEHYDROGENASE-RELATED"/>
    <property type="match status" value="1"/>
</dbReference>
<evidence type="ECO:0000256" key="4">
    <source>
        <dbReference type="ARBA" id="ARBA00023002"/>
    </source>
</evidence>
<dbReference type="InterPro" id="IPR006076">
    <property type="entry name" value="FAD-dep_OxRdtase"/>
</dbReference>
<reference evidence="6 7" key="1">
    <citation type="submission" date="2023-07" db="EMBL/GenBank/DDBJ databases">
        <title>Genomic Encyclopedia of Type Strains, Phase IV (KMG-IV): sequencing the most valuable type-strain genomes for metagenomic binning, comparative biology and taxonomic classification.</title>
        <authorList>
            <person name="Goeker M."/>
        </authorList>
    </citation>
    <scope>NUCLEOTIDE SEQUENCE [LARGE SCALE GENOMIC DNA]</scope>
    <source>
        <strain evidence="6 7">DSM 9768</strain>
    </source>
</reference>
<dbReference type="EC" id="1.4.99.-" evidence="6"/>
<dbReference type="EMBL" id="JAUSUG010000021">
    <property type="protein sequence ID" value="MDQ0256966.1"/>
    <property type="molecule type" value="Genomic_DNA"/>
</dbReference>